<dbReference type="EMBL" id="AGWX01000001">
    <property type="protein sequence ID" value="EKS41603.1"/>
    <property type="molecule type" value="Genomic_DNA"/>
</dbReference>
<accession>K8PT89</accession>
<evidence type="ECO:0000313" key="1">
    <source>
        <dbReference type="EMBL" id="EKS41603.1"/>
    </source>
</evidence>
<dbReference type="GO" id="GO:0003824">
    <property type="term" value="F:catalytic activity"/>
    <property type="evidence" value="ECO:0007669"/>
    <property type="project" value="UniProtKB-ARBA"/>
</dbReference>
<dbReference type="eggNOG" id="COG1024">
    <property type="taxonomic scope" value="Bacteria"/>
</dbReference>
<gene>
    <name evidence="1" type="ORF">HMPREF9695_00695</name>
</gene>
<dbReference type="AlphaFoldDB" id="K8PT89"/>
<proteinExistence type="predicted"/>
<dbReference type="InterPro" id="IPR029045">
    <property type="entry name" value="ClpP/crotonase-like_dom_sf"/>
</dbReference>
<dbReference type="GO" id="GO:0006635">
    <property type="term" value="P:fatty acid beta-oxidation"/>
    <property type="evidence" value="ECO:0007669"/>
    <property type="project" value="TreeGrafter"/>
</dbReference>
<evidence type="ECO:0000313" key="2">
    <source>
        <dbReference type="Proteomes" id="UP000001096"/>
    </source>
</evidence>
<dbReference type="Pfam" id="PF00378">
    <property type="entry name" value="ECH_1"/>
    <property type="match status" value="1"/>
</dbReference>
<reference evidence="1 2" key="1">
    <citation type="submission" date="2012-04" db="EMBL/GenBank/DDBJ databases">
        <title>The Genome Sequence of Afipia broomeae ATCC 49717.</title>
        <authorList>
            <consortium name="The Broad Institute Genome Sequencing Platform"/>
            <person name="Earl A."/>
            <person name="Ward D."/>
            <person name="Feldgarden M."/>
            <person name="Gevers D."/>
            <person name="Huys G."/>
            <person name="Walker B."/>
            <person name="Young S.K."/>
            <person name="Zeng Q."/>
            <person name="Gargeya S."/>
            <person name="Fitzgerald M."/>
            <person name="Haas B."/>
            <person name="Abouelleil A."/>
            <person name="Alvarado L."/>
            <person name="Arachchi H.M."/>
            <person name="Berlin A."/>
            <person name="Chapman S.B."/>
            <person name="Goldberg J."/>
            <person name="Griggs A."/>
            <person name="Gujja S."/>
            <person name="Hansen M."/>
            <person name="Howarth C."/>
            <person name="Imamovic A."/>
            <person name="Larimer J."/>
            <person name="McCowen C."/>
            <person name="Montmayeur A."/>
            <person name="Murphy C."/>
            <person name="Neiman D."/>
            <person name="Pearson M."/>
            <person name="Priest M."/>
            <person name="Roberts A."/>
            <person name="Saif S."/>
            <person name="Shea T."/>
            <person name="Sisk P."/>
            <person name="Sykes S."/>
            <person name="Wortman J."/>
            <person name="Nusbaum C."/>
            <person name="Birren B."/>
        </authorList>
    </citation>
    <scope>NUCLEOTIDE SEQUENCE [LARGE SCALE GENOMIC DNA]</scope>
    <source>
        <strain evidence="1 2">ATCC 49717</strain>
    </source>
</reference>
<name>K8PT89_9BRAD</name>
<evidence type="ECO:0008006" key="3">
    <source>
        <dbReference type="Google" id="ProtNLM"/>
    </source>
</evidence>
<dbReference type="PANTHER" id="PTHR11941:SF54">
    <property type="entry name" value="ENOYL-COA HYDRATASE, MITOCHONDRIAL"/>
    <property type="match status" value="1"/>
</dbReference>
<dbReference type="CDD" id="cd06558">
    <property type="entry name" value="crotonase-like"/>
    <property type="match status" value="1"/>
</dbReference>
<organism evidence="1 2">
    <name type="scientific">Afipia broomeae ATCC 49717</name>
    <dbReference type="NCBI Taxonomy" id="883078"/>
    <lineage>
        <taxon>Bacteria</taxon>
        <taxon>Pseudomonadati</taxon>
        <taxon>Pseudomonadota</taxon>
        <taxon>Alphaproteobacteria</taxon>
        <taxon>Hyphomicrobiales</taxon>
        <taxon>Nitrobacteraceae</taxon>
        <taxon>Afipia</taxon>
    </lineage>
</organism>
<protein>
    <recommendedName>
        <fullName evidence="3">Enoyl-CoA hydratase/isomerase</fullName>
    </recommendedName>
</protein>
<dbReference type="Proteomes" id="UP000001096">
    <property type="component" value="Unassembled WGS sequence"/>
</dbReference>
<dbReference type="SUPFAM" id="SSF52096">
    <property type="entry name" value="ClpP/crotonase"/>
    <property type="match status" value="1"/>
</dbReference>
<dbReference type="PANTHER" id="PTHR11941">
    <property type="entry name" value="ENOYL-COA HYDRATASE-RELATED"/>
    <property type="match status" value="1"/>
</dbReference>
<dbReference type="Gene3D" id="3.90.226.10">
    <property type="entry name" value="2-enoyl-CoA Hydratase, Chain A, domain 1"/>
    <property type="match status" value="1"/>
</dbReference>
<dbReference type="HOGENOM" id="CLU_009834_7_2_5"/>
<dbReference type="InterPro" id="IPR001753">
    <property type="entry name" value="Enoyl-CoA_hydra/iso"/>
</dbReference>
<sequence length="262" mass="28126">MSSVRFEKQANVGVITIDNPPINLADNALFAAFETVLDEVEASNIRALLVQAAGDHFGCGVNVQTTFVGVDSKSARQMLGRGIRICTRLEGLNIPVVCAVQGLCLAAALEIALRCDVIIAADDAQFAQVEQHIGAATYLGGAYLLAERCGPARAREICFTGDFYDAASFERWNIINRVVPRASLQAEAMAWAQKLANAPTKAHAVTKRLMRAFLDHGVRAADELLLDLGPPLFDSADFRAGVQAVVEHGSKNFRGKVVFQGA</sequence>
<keyword evidence="2" id="KW-1185">Reference proteome</keyword>
<dbReference type="RefSeq" id="WP_006019404.1">
    <property type="nucleotide sequence ID" value="NZ_KB375282.1"/>
</dbReference>
<dbReference type="PATRIC" id="fig|883078.3.peg.718"/>
<comment type="caution">
    <text evidence="1">The sequence shown here is derived from an EMBL/GenBank/DDBJ whole genome shotgun (WGS) entry which is preliminary data.</text>
</comment>